<dbReference type="InterPro" id="IPR035437">
    <property type="entry name" value="SNase_OB-fold_sf"/>
</dbReference>
<name>A0ABW2RDN4_9BURK</name>
<keyword evidence="2" id="KW-0255">Endonuclease</keyword>
<dbReference type="InterPro" id="IPR016071">
    <property type="entry name" value="Staphylococal_nuclease_OB-fold"/>
</dbReference>
<feature type="domain" description="TNase-like" evidence="5">
    <location>
        <begin position="19"/>
        <end position="140"/>
    </location>
</feature>
<evidence type="ECO:0000256" key="1">
    <source>
        <dbReference type="ARBA" id="ARBA00022722"/>
    </source>
</evidence>
<keyword evidence="4" id="KW-0732">Signal</keyword>
<keyword evidence="1" id="KW-0540">Nuclease</keyword>
<dbReference type="InterPro" id="IPR002071">
    <property type="entry name" value="Thermonucl_AS"/>
</dbReference>
<evidence type="ECO:0000313" key="6">
    <source>
        <dbReference type="EMBL" id="MFC7436203.1"/>
    </source>
</evidence>
<dbReference type="Proteomes" id="UP001596495">
    <property type="component" value="Unassembled WGS sequence"/>
</dbReference>
<sequence length="154" mass="16876">MKALTLILCALLSAPSMAGQLAGKVIGISDGDTLKVLTSDRQQVKVRLSQIDAPESTQAFGNRAKQELGRICFGKSAVLDVEGEDRYGRTIARVSCAGVDAQSHMVQAGMAWVYDQYVTDKSLYQLQQQAKNARRGVWSDLKAIAPWEFRQASR</sequence>
<feature type="signal peptide" evidence="4">
    <location>
        <begin position="1"/>
        <end position="18"/>
    </location>
</feature>
<evidence type="ECO:0000256" key="4">
    <source>
        <dbReference type="SAM" id="SignalP"/>
    </source>
</evidence>
<dbReference type="PROSITE" id="PS01123">
    <property type="entry name" value="TNASE_1"/>
    <property type="match status" value="1"/>
</dbReference>
<feature type="chain" id="PRO_5046321972" evidence="4">
    <location>
        <begin position="19"/>
        <end position="154"/>
    </location>
</feature>
<evidence type="ECO:0000259" key="5">
    <source>
        <dbReference type="PROSITE" id="PS50830"/>
    </source>
</evidence>
<reference evidence="7" key="1">
    <citation type="journal article" date="2019" name="Int. J. Syst. Evol. Microbiol.">
        <title>The Global Catalogue of Microorganisms (GCM) 10K type strain sequencing project: providing services to taxonomists for standard genome sequencing and annotation.</title>
        <authorList>
            <consortium name="The Broad Institute Genomics Platform"/>
            <consortium name="The Broad Institute Genome Sequencing Center for Infectious Disease"/>
            <person name="Wu L."/>
            <person name="Ma J."/>
        </authorList>
    </citation>
    <scope>NUCLEOTIDE SEQUENCE [LARGE SCALE GENOMIC DNA]</scope>
    <source>
        <strain evidence="7">CCUG 54518</strain>
    </source>
</reference>
<gene>
    <name evidence="6" type="ORF">ACFQNJ_16975</name>
</gene>
<comment type="caution">
    <text evidence="6">The sequence shown here is derived from an EMBL/GenBank/DDBJ whole genome shotgun (WGS) entry which is preliminary data.</text>
</comment>
<dbReference type="Pfam" id="PF00565">
    <property type="entry name" value="SNase"/>
    <property type="match status" value="1"/>
</dbReference>
<evidence type="ECO:0000313" key="7">
    <source>
        <dbReference type="Proteomes" id="UP001596495"/>
    </source>
</evidence>
<organism evidence="6 7">
    <name type="scientific">Hydrogenophaga bisanensis</name>
    <dbReference type="NCBI Taxonomy" id="439611"/>
    <lineage>
        <taxon>Bacteria</taxon>
        <taxon>Pseudomonadati</taxon>
        <taxon>Pseudomonadota</taxon>
        <taxon>Betaproteobacteria</taxon>
        <taxon>Burkholderiales</taxon>
        <taxon>Comamonadaceae</taxon>
        <taxon>Hydrogenophaga</taxon>
    </lineage>
</organism>
<keyword evidence="7" id="KW-1185">Reference proteome</keyword>
<dbReference type="SMART" id="SM00318">
    <property type="entry name" value="SNc"/>
    <property type="match status" value="1"/>
</dbReference>
<keyword evidence="3" id="KW-0378">Hydrolase</keyword>
<proteinExistence type="predicted"/>
<dbReference type="Gene3D" id="2.40.50.90">
    <property type="match status" value="1"/>
</dbReference>
<dbReference type="PANTHER" id="PTHR12302">
    <property type="entry name" value="EBNA2 BINDING PROTEIN P100"/>
    <property type="match status" value="1"/>
</dbReference>
<dbReference type="PROSITE" id="PS50830">
    <property type="entry name" value="TNASE_3"/>
    <property type="match status" value="1"/>
</dbReference>
<dbReference type="PANTHER" id="PTHR12302:SF3">
    <property type="entry name" value="SERINE_THREONINE-PROTEIN KINASE 31"/>
    <property type="match status" value="1"/>
</dbReference>
<protein>
    <submittedName>
        <fullName evidence="6">Thermonuclease family protein</fullName>
    </submittedName>
</protein>
<dbReference type="SUPFAM" id="SSF50199">
    <property type="entry name" value="Staphylococcal nuclease"/>
    <property type="match status" value="1"/>
</dbReference>
<dbReference type="EMBL" id="JBHTBX010000015">
    <property type="protein sequence ID" value="MFC7436203.1"/>
    <property type="molecule type" value="Genomic_DNA"/>
</dbReference>
<accession>A0ABW2RDN4</accession>
<dbReference type="RefSeq" id="WP_382259680.1">
    <property type="nucleotide sequence ID" value="NZ_JBHTBX010000015.1"/>
</dbReference>
<evidence type="ECO:0000256" key="2">
    <source>
        <dbReference type="ARBA" id="ARBA00022759"/>
    </source>
</evidence>
<evidence type="ECO:0000256" key="3">
    <source>
        <dbReference type="ARBA" id="ARBA00022801"/>
    </source>
</evidence>